<evidence type="ECO:0000313" key="2">
    <source>
        <dbReference type="EMBL" id="SAY46565.1"/>
    </source>
</evidence>
<dbReference type="AlphaFoldDB" id="A0A1C3HNG6"/>
<feature type="compositionally biased region" description="Polar residues" evidence="1">
    <location>
        <begin position="1"/>
        <end position="10"/>
    </location>
</feature>
<protein>
    <submittedName>
        <fullName evidence="2">Uncharacterized protein</fullName>
    </submittedName>
</protein>
<dbReference type="EMBL" id="LT575491">
    <property type="protein sequence ID" value="SAY46565.1"/>
    <property type="molecule type" value="Genomic_DNA"/>
</dbReference>
<accession>A0A1C3HNG6</accession>
<reference evidence="2" key="1">
    <citation type="submission" date="2016-05" db="EMBL/GenBank/DDBJ databases">
        <authorList>
            <person name="Lavstsen T."/>
            <person name="Jespersen J.S."/>
        </authorList>
    </citation>
    <scope>NUCLEOTIDE SEQUENCE</scope>
    <source>
        <strain evidence="2">PWN146_assembly</strain>
    </source>
</reference>
<feature type="compositionally biased region" description="Basic and acidic residues" evidence="1">
    <location>
        <begin position="11"/>
        <end position="21"/>
    </location>
</feature>
<feature type="region of interest" description="Disordered" evidence="1">
    <location>
        <begin position="1"/>
        <end position="22"/>
    </location>
</feature>
<gene>
    <name evidence="2" type="ORF">PWN146_05334</name>
</gene>
<name>A0A1C3HNG6_SERMA</name>
<evidence type="ECO:0000256" key="1">
    <source>
        <dbReference type="SAM" id="MobiDB-lite"/>
    </source>
</evidence>
<sequence length="119" mass="13632">MNTQNVNVKTATKERSERYGEKTSALRTDGFVRNLNSSNAFDVIRADVVLARMEKQAGHSCGLYYEIFESRLLEMAMNYLCELPLKDRPVFMGAASKRGFYADGGRGRPRLRFVHFTER</sequence>
<organism evidence="2">
    <name type="scientific">Serratia marcescens</name>
    <dbReference type="NCBI Taxonomy" id="615"/>
    <lineage>
        <taxon>Bacteria</taxon>
        <taxon>Pseudomonadati</taxon>
        <taxon>Pseudomonadota</taxon>
        <taxon>Gammaproteobacteria</taxon>
        <taxon>Enterobacterales</taxon>
        <taxon>Yersiniaceae</taxon>
        <taxon>Serratia</taxon>
    </lineage>
</organism>
<proteinExistence type="predicted"/>